<proteinExistence type="predicted"/>
<reference evidence="2 3" key="1">
    <citation type="journal article" date="1992" name="Lakartidningen">
        <title>[Penicillin V and not amoxicillin is the first choice preparation in acute otitis].</title>
        <authorList>
            <person name="Kamme C."/>
            <person name="Lundgren K."/>
            <person name="Prellner K."/>
        </authorList>
    </citation>
    <scope>NUCLEOTIDE SEQUENCE [LARGE SCALE GENOMIC DNA]</scope>
    <source>
        <strain evidence="2 3">PC3714II</strain>
    </source>
</reference>
<accession>A0A5C8F301</accession>
<sequence>MDSIKKISDNLKTKNIENNLYFSIIVPVYNTERYLRRCLDSLVNQTFNDIEIIIVDDYSSGNCYEIVKEYQKNNINKNIKYIRNDENLGSAWSRLNGLSHSSGKYIHFVDSDDWVEKDCYQKIYKYLGDKFDAIYFNGSYADDYKTWEYDFHIAEDLKIYGKRAAFDKMFFNDAERRTLWGRIFKRSILLKGAEYMPKEKISIADDWILNLFTLFFVKKYRAVSDIFYYYYQNNPNAMTAIVENKKDNKISFSKIDNNLRQLYISYNAIVDFLKQNKVWNTYRYSWVLYIIRDLQYALINPFNNFENYFENLHKENKEKYIEESLLYFNSNASNLKVLNFIYSNLLEASGIWERKLFKYSLITFFYKIWKAIIRIRNYPQNIFKISITKTKEHRRAYIRILFFKLTIKLKGAV</sequence>
<dbReference type="Proteomes" id="UP000324574">
    <property type="component" value="Unassembled WGS sequence"/>
</dbReference>
<protein>
    <submittedName>
        <fullName evidence="2">Glycosyltransferase family 2 protein</fullName>
    </submittedName>
</protein>
<feature type="domain" description="Glycosyltransferase 2-like" evidence="1">
    <location>
        <begin position="23"/>
        <end position="170"/>
    </location>
</feature>
<keyword evidence="2" id="KW-0808">Transferase</keyword>
<gene>
    <name evidence="2" type="ORF">EPJ70_08025</name>
</gene>
<dbReference type="InterPro" id="IPR029044">
    <property type="entry name" value="Nucleotide-diphossugar_trans"/>
</dbReference>
<dbReference type="EMBL" id="SAYG01000009">
    <property type="protein sequence ID" value="TXJ44173.1"/>
    <property type="molecule type" value="Genomic_DNA"/>
</dbReference>
<dbReference type="CDD" id="cd00761">
    <property type="entry name" value="Glyco_tranf_GTA_type"/>
    <property type="match status" value="1"/>
</dbReference>
<comment type="caution">
    <text evidence="2">The sequence shown here is derived from an EMBL/GenBank/DDBJ whole genome shotgun (WGS) entry which is preliminary data.</text>
</comment>
<dbReference type="RefSeq" id="WP_147526880.1">
    <property type="nucleotide sequence ID" value="NZ_SAYG01000009.1"/>
</dbReference>
<evidence type="ECO:0000313" key="3">
    <source>
        <dbReference type="Proteomes" id="UP000324574"/>
    </source>
</evidence>
<dbReference type="InterPro" id="IPR001173">
    <property type="entry name" value="Glyco_trans_2-like"/>
</dbReference>
<name>A0A5C8F301_9SPIR</name>
<dbReference type="PANTHER" id="PTHR22916">
    <property type="entry name" value="GLYCOSYLTRANSFERASE"/>
    <property type="match status" value="1"/>
</dbReference>
<organism evidence="2 3">
    <name type="scientific">Brachyspira aalborgi</name>
    <dbReference type="NCBI Taxonomy" id="29522"/>
    <lineage>
        <taxon>Bacteria</taxon>
        <taxon>Pseudomonadati</taxon>
        <taxon>Spirochaetota</taxon>
        <taxon>Spirochaetia</taxon>
        <taxon>Brachyspirales</taxon>
        <taxon>Brachyspiraceae</taxon>
        <taxon>Brachyspira</taxon>
    </lineage>
</organism>
<evidence type="ECO:0000313" key="2">
    <source>
        <dbReference type="EMBL" id="TXJ44173.1"/>
    </source>
</evidence>
<dbReference type="PANTHER" id="PTHR22916:SF3">
    <property type="entry name" value="UDP-GLCNAC:BETAGAL BETA-1,3-N-ACETYLGLUCOSAMINYLTRANSFERASE-LIKE PROTEIN 1"/>
    <property type="match status" value="1"/>
</dbReference>
<evidence type="ECO:0000259" key="1">
    <source>
        <dbReference type="Pfam" id="PF00535"/>
    </source>
</evidence>
<dbReference type="GO" id="GO:0016758">
    <property type="term" value="F:hexosyltransferase activity"/>
    <property type="evidence" value="ECO:0007669"/>
    <property type="project" value="UniProtKB-ARBA"/>
</dbReference>
<dbReference type="Pfam" id="PF00535">
    <property type="entry name" value="Glycos_transf_2"/>
    <property type="match status" value="1"/>
</dbReference>
<dbReference type="SUPFAM" id="SSF53448">
    <property type="entry name" value="Nucleotide-diphospho-sugar transferases"/>
    <property type="match status" value="1"/>
</dbReference>
<dbReference type="Gene3D" id="3.90.550.10">
    <property type="entry name" value="Spore Coat Polysaccharide Biosynthesis Protein SpsA, Chain A"/>
    <property type="match status" value="1"/>
</dbReference>
<dbReference type="AlphaFoldDB" id="A0A5C8F301"/>